<keyword evidence="6 8" id="KW-1133">Transmembrane helix</keyword>
<gene>
    <name evidence="10" type="ORF">BES08_30940</name>
    <name evidence="11" type="ORF">BV97_03059</name>
</gene>
<evidence type="ECO:0000313" key="10">
    <source>
        <dbReference type="EMBL" id="AOR81264.1"/>
    </source>
</evidence>
<dbReference type="KEGG" id="nre:BES08_30940"/>
<proteinExistence type="inferred from homology"/>
<organism evidence="11 12">
    <name type="scientific">Novosphingobium resinovorum</name>
    <dbReference type="NCBI Taxonomy" id="158500"/>
    <lineage>
        <taxon>Bacteria</taxon>
        <taxon>Pseudomonadati</taxon>
        <taxon>Pseudomonadota</taxon>
        <taxon>Alphaproteobacteria</taxon>
        <taxon>Sphingomonadales</taxon>
        <taxon>Sphingomonadaceae</taxon>
        <taxon>Novosphingobium</taxon>
    </lineage>
</organism>
<feature type="transmembrane region" description="Helical" evidence="8">
    <location>
        <begin position="175"/>
        <end position="200"/>
    </location>
</feature>
<evidence type="ECO:0000256" key="8">
    <source>
        <dbReference type="SAM" id="Phobius"/>
    </source>
</evidence>
<dbReference type="AlphaFoldDB" id="A0A031JVM1"/>
<reference evidence="10" key="2">
    <citation type="submission" date="2016-08" db="EMBL/GenBank/DDBJ databases">
        <authorList>
            <person name="Seilhamer J.J."/>
        </authorList>
    </citation>
    <scope>NUCLEOTIDE SEQUENCE [LARGE SCALE GENOMIC DNA]</scope>
    <source>
        <strain evidence="10">SA1</strain>
        <plasmid evidence="10">pSA3</plasmid>
    </source>
</reference>
<keyword evidence="5 8" id="KW-0812">Transmembrane</keyword>
<reference evidence="13" key="3">
    <citation type="journal article" date="2017" name="J. Biotechnol.">
        <title>Complete genome sequence of Novosphingobium resinovorum SA1, a versatile xenobiotic-degrading bacterium capable of utilizing sulfanilic acid.</title>
        <authorList>
            <person name="Hegedus B."/>
            <person name="Kos P.B."/>
            <person name="Balint B."/>
            <person name="Maroti G."/>
            <person name="Gan H.M."/>
            <person name="Perei K."/>
            <person name="Rakhely G."/>
        </authorList>
    </citation>
    <scope>NUCLEOTIDE SEQUENCE [LARGE SCALE GENOMIC DNA]</scope>
    <source>
        <strain evidence="13">SA1</strain>
    </source>
</reference>
<dbReference type="EMBL" id="JFYZ01000014">
    <property type="protein sequence ID" value="EZP81005.1"/>
    <property type="molecule type" value="Genomic_DNA"/>
</dbReference>
<geneLocation type="plasmid" evidence="10 13">
    <name>pSA3</name>
</geneLocation>
<dbReference type="InterPro" id="IPR013525">
    <property type="entry name" value="ABC2_TM"/>
</dbReference>
<comment type="subcellular location">
    <subcellularLocation>
        <location evidence="1">Cell membrane</location>
        <topology evidence="1">Multi-pass membrane protein</topology>
    </subcellularLocation>
</comment>
<dbReference type="InterPro" id="IPR051449">
    <property type="entry name" value="ABC-2_transporter_component"/>
</dbReference>
<feature type="transmembrane region" description="Helical" evidence="8">
    <location>
        <begin position="288"/>
        <end position="309"/>
    </location>
</feature>
<keyword evidence="7 8" id="KW-0472">Membrane</keyword>
<evidence type="ECO:0000256" key="4">
    <source>
        <dbReference type="ARBA" id="ARBA00022475"/>
    </source>
</evidence>
<dbReference type="OrthoDB" id="9784671at2"/>
<dbReference type="Proteomes" id="UP000094626">
    <property type="component" value="Plasmid pSA3"/>
</dbReference>
<dbReference type="Pfam" id="PF12698">
    <property type="entry name" value="ABC2_membrane_3"/>
    <property type="match status" value="1"/>
</dbReference>
<evidence type="ECO:0000256" key="5">
    <source>
        <dbReference type="ARBA" id="ARBA00022692"/>
    </source>
</evidence>
<keyword evidence="13" id="KW-1185">Reference proteome</keyword>
<dbReference type="EMBL" id="CP017078">
    <property type="protein sequence ID" value="AOR81264.1"/>
    <property type="molecule type" value="Genomic_DNA"/>
</dbReference>
<feature type="domain" description="ABC transmembrane type-2" evidence="9">
    <location>
        <begin position="134"/>
        <end position="370"/>
    </location>
</feature>
<evidence type="ECO:0000313" key="12">
    <source>
        <dbReference type="Proteomes" id="UP000024329"/>
    </source>
</evidence>
<comment type="similarity">
    <text evidence="2">Belongs to the ABC-2 integral membrane protein family.</text>
</comment>
<dbReference type="PANTHER" id="PTHR30294:SF47">
    <property type="entry name" value="INNER MEMBRANE TRANSPORT PERMEASE YHHJ"/>
    <property type="match status" value="1"/>
</dbReference>
<evidence type="ECO:0000256" key="1">
    <source>
        <dbReference type="ARBA" id="ARBA00004651"/>
    </source>
</evidence>
<evidence type="ECO:0000259" key="9">
    <source>
        <dbReference type="PROSITE" id="PS51012"/>
    </source>
</evidence>
<name>A0A031JVM1_9SPHN</name>
<dbReference type="Proteomes" id="UP000024329">
    <property type="component" value="Unassembled WGS sequence"/>
</dbReference>
<dbReference type="GO" id="GO:0005886">
    <property type="term" value="C:plasma membrane"/>
    <property type="evidence" value="ECO:0007669"/>
    <property type="project" value="UniProtKB-SubCell"/>
</dbReference>
<dbReference type="eggNOG" id="COG0842">
    <property type="taxonomic scope" value="Bacteria"/>
</dbReference>
<reference evidence="11 12" key="1">
    <citation type="submission" date="2014-03" db="EMBL/GenBank/DDBJ databases">
        <title>Whole genome sequence of Novosphingobium resinovorum KF1.</title>
        <authorList>
            <person name="Gan H.M."/>
            <person name="Gan H.Y."/>
            <person name="Chew T.H."/>
            <person name="Savka M.A."/>
        </authorList>
    </citation>
    <scope>NUCLEOTIDE SEQUENCE [LARGE SCALE GENOMIC DNA]</scope>
    <source>
        <strain evidence="11 12">KF1</strain>
    </source>
</reference>
<evidence type="ECO:0000256" key="2">
    <source>
        <dbReference type="ARBA" id="ARBA00007783"/>
    </source>
</evidence>
<evidence type="ECO:0000313" key="13">
    <source>
        <dbReference type="Proteomes" id="UP000094626"/>
    </source>
</evidence>
<protein>
    <submittedName>
        <fullName evidence="11">ABC-2 type transporter</fullName>
    </submittedName>
</protein>
<sequence>MTRWILNVALLSGKELRSVMKDVTLMALILFAFTVAIQLVANGVRAEVMNASVAIMDEDHSELSRRLRDAIQQPYFKPPEDIERSAIGPAMNSGKYIFVIEIPPRFEADTLAGRSPSVQILVDATAMTQAGLGAAYFQQIFAQETLDFLHARGLLEALPVQVESRMHFNPNAQSAWYTSVMQIVTNVTVLSIILVGAAVIREREHGTIEHLLVMPVRASEIAFAKILANGLVILLASIASLWFVVHGVLGVPLTGSLLLFTAAMFLYLFSVTSLGMWMATLAPSMPQFGLFAVPVYAIAYLLSGAATPLESMPSAIRTIALCLPTTQFVSLSQAILYRGAGVRTILPELAIICGSGVFFVAMAVSRFRSMLSRQG</sequence>
<dbReference type="GO" id="GO:0140359">
    <property type="term" value="F:ABC-type transporter activity"/>
    <property type="evidence" value="ECO:0007669"/>
    <property type="project" value="InterPro"/>
</dbReference>
<evidence type="ECO:0000256" key="7">
    <source>
        <dbReference type="ARBA" id="ARBA00023136"/>
    </source>
</evidence>
<feature type="transmembrane region" description="Helical" evidence="8">
    <location>
        <begin position="349"/>
        <end position="367"/>
    </location>
</feature>
<dbReference type="Gene3D" id="3.40.1710.10">
    <property type="entry name" value="abc type-2 transporter like domain"/>
    <property type="match status" value="1"/>
</dbReference>
<dbReference type="RefSeq" id="WP_017503204.1">
    <property type="nucleotide sequence ID" value="NZ_CP017078.1"/>
</dbReference>
<dbReference type="PANTHER" id="PTHR30294">
    <property type="entry name" value="MEMBRANE COMPONENT OF ABC TRANSPORTER YHHJ-RELATED"/>
    <property type="match status" value="1"/>
</dbReference>
<dbReference type="PROSITE" id="PS51012">
    <property type="entry name" value="ABC_TM2"/>
    <property type="match status" value="1"/>
</dbReference>
<keyword evidence="10" id="KW-0614">Plasmid</keyword>
<evidence type="ECO:0000256" key="3">
    <source>
        <dbReference type="ARBA" id="ARBA00022448"/>
    </source>
</evidence>
<evidence type="ECO:0000313" key="11">
    <source>
        <dbReference type="EMBL" id="EZP81005.1"/>
    </source>
</evidence>
<accession>A0A031JVM1</accession>
<feature type="transmembrane region" description="Helical" evidence="8">
    <location>
        <begin position="257"/>
        <end position="281"/>
    </location>
</feature>
<dbReference type="InterPro" id="IPR047817">
    <property type="entry name" value="ABC2_TM_bact-type"/>
</dbReference>
<keyword evidence="3" id="KW-0813">Transport</keyword>
<dbReference type="PATRIC" id="fig|158500.4.peg.3129"/>
<feature type="transmembrane region" description="Helical" evidence="8">
    <location>
        <begin position="23"/>
        <end position="41"/>
    </location>
</feature>
<feature type="transmembrane region" description="Helical" evidence="8">
    <location>
        <begin position="221"/>
        <end position="245"/>
    </location>
</feature>
<evidence type="ECO:0000256" key="6">
    <source>
        <dbReference type="ARBA" id="ARBA00022989"/>
    </source>
</evidence>
<keyword evidence="4" id="KW-1003">Cell membrane</keyword>